<evidence type="ECO:0000259" key="1">
    <source>
        <dbReference type="SMART" id="SM01100"/>
    </source>
</evidence>
<feature type="domain" description="CRAL/TRIO N-terminal" evidence="1">
    <location>
        <begin position="50"/>
        <end position="75"/>
    </location>
</feature>
<dbReference type="EMBL" id="NEVH01009080">
    <property type="protein sequence ID" value="PNF33814.1"/>
    <property type="molecule type" value="Genomic_DNA"/>
</dbReference>
<dbReference type="GO" id="GO:1902936">
    <property type="term" value="F:phosphatidylinositol bisphosphate binding"/>
    <property type="evidence" value="ECO:0007669"/>
    <property type="project" value="TreeGrafter"/>
</dbReference>
<evidence type="ECO:0000313" key="2">
    <source>
        <dbReference type="EMBL" id="PNF33814.1"/>
    </source>
</evidence>
<dbReference type="Gene3D" id="3.40.525.10">
    <property type="entry name" value="CRAL-TRIO lipid binding domain"/>
    <property type="match status" value="1"/>
</dbReference>
<dbReference type="STRING" id="105785.A0A2J7QZ06"/>
<keyword evidence="3" id="KW-1185">Reference proteome</keyword>
<sequence>MNVLRSILFKEICIISIKYLTDTENPSQATKNFIDEVNRLRRRRRAGPVSWATAVKFLAARKFDVGRAVTLYEQHETTRHREGLVRFDPRQNPLKSELDTGKFTILPTRDATGAAIAVFTARLHYPQVSSHQTTLQGVVYQLDVALESVDTQKCGLVFIYDMSDSKYSNFDYDLSQKILTLLKESRMDEEIRDDFLGNERRSRYKATTGIHPLLYCG</sequence>
<protein>
    <recommendedName>
        <fullName evidence="1">CRAL/TRIO N-terminal domain-containing protein</fullName>
    </recommendedName>
</protein>
<accession>A0A2J7QZ06</accession>
<dbReference type="SUPFAM" id="SSF52087">
    <property type="entry name" value="CRAL/TRIO domain"/>
    <property type="match status" value="1"/>
</dbReference>
<organism evidence="2 3">
    <name type="scientific">Cryptotermes secundus</name>
    <dbReference type="NCBI Taxonomy" id="105785"/>
    <lineage>
        <taxon>Eukaryota</taxon>
        <taxon>Metazoa</taxon>
        <taxon>Ecdysozoa</taxon>
        <taxon>Arthropoda</taxon>
        <taxon>Hexapoda</taxon>
        <taxon>Insecta</taxon>
        <taxon>Pterygota</taxon>
        <taxon>Neoptera</taxon>
        <taxon>Polyneoptera</taxon>
        <taxon>Dictyoptera</taxon>
        <taxon>Blattodea</taxon>
        <taxon>Blattoidea</taxon>
        <taxon>Termitoidae</taxon>
        <taxon>Kalotermitidae</taxon>
        <taxon>Cryptotermitinae</taxon>
        <taxon>Cryptotermes</taxon>
    </lineage>
</organism>
<dbReference type="Proteomes" id="UP000235965">
    <property type="component" value="Unassembled WGS sequence"/>
</dbReference>
<dbReference type="InterPro" id="IPR001251">
    <property type="entry name" value="CRAL-TRIO_dom"/>
</dbReference>
<dbReference type="InterPro" id="IPR011074">
    <property type="entry name" value="CRAL/TRIO_N_dom"/>
</dbReference>
<dbReference type="AlphaFoldDB" id="A0A2J7QZ06"/>
<dbReference type="CDD" id="cd00170">
    <property type="entry name" value="SEC14"/>
    <property type="match status" value="1"/>
</dbReference>
<comment type="caution">
    <text evidence="2">The sequence shown here is derived from an EMBL/GenBank/DDBJ whole genome shotgun (WGS) entry which is preliminary data.</text>
</comment>
<dbReference type="Pfam" id="PF00650">
    <property type="entry name" value="CRAL_TRIO"/>
    <property type="match status" value="1"/>
</dbReference>
<dbReference type="GO" id="GO:0016020">
    <property type="term" value="C:membrane"/>
    <property type="evidence" value="ECO:0007669"/>
    <property type="project" value="TreeGrafter"/>
</dbReference>
<dbReference type="SUPFAM" id="SSF46938">
    <property type="entry name" value="CRAL/TRIO N-terminal domain"/>
    <property type="match status" value="1"/>
</dbReference>
<gene>
    <name evidence="2" type="ORF">B7P43_G08591</name>
</gene>
<dbReference type="PANTHER" id="PTHR10174">
    <property type="entry name" value="ALPHA-TOCOPHEROL TRANSFER PROTEIN-RELATED"/>
    <property type="match status" value="1"/>
</dbReference>
<dbReference type="SMART" id="SM01100">
    <property type="entry name" value="CRAL_TRIO_N"/>
    <property type="match status" value="1"/>
</dbReference>
<dbReference type="InterPro" id="IPR036865">
    <property type="entry name" value="CRAL-TRIO_dom_sf"/>
</dbReference>
<evidence type="ECO:0000313" key="3">
    <source>
        <dbReference type="Proteomes" id="UP000235965"/>
    </source>
</evidence>
<dbReference type="OrthoDB" id="10051650at2759"/>
<dbReference type="InParanoid" id="A0A2J7QZ06"/>
<proteinExistence type="predicted"/>
<reference evidence="2 3" key="1">
    <citation type="submission" date="2017-12" db="EMBL/GenBank/DDBJ databases">
        <title>Hemimetabolous genomes reveal molecular basis of termite eusociality.</title>
        <authorList>
            <person name="Harrison M.C."/>
            <person name="Jongepier E."/>
            <person name="Robertson H.M."/>
            <person name="Arning N."/>
            <person name="Bitard-Feildel T."/>
            <person name="Chao H."/>
            <person name="Childers C.P."/>
            <person name="Dinh H."/>
            <person name="Doddapaneni H."/>
            <person name="Dugan S."/>
            <person name="Gowin J."/>
            <person name="Greiner C."/>
            <person name="Han Y."/>
            <person name="Hu H."/>
            <person name="Hughes D.S.T."/>
            <person name="Huylmans A.-K."/>
            <person name="Kemena C."/>
            <person name="Kremer L.P.M."/>
            <person name="Lee S.L."/>
            <person name="Lopez-Ezquerra A."/>
            <person name="Mallet L."/>
            <person name="Monroy-Kuhn J.M."/>
            <person name="Moser A."/>
            <person name="Murali S.C."/>
            <person name="Muzny D.M."/>
            <person name="Otani S."/>
            <person name="Piulachs M.-D."/>
            <person name="Poelchau M."/>
            <person name="Qu J."/>
            <person name="Schaub F."/>
            <person name="Wada-Katsumata A."/>
            <person name="Worley K.C."/>
            <person name="Xie Q."/>
            <person name="Ylla G."/>
            <person name="Poulsen M."/>
            <person name="Gibbs R.A."/>
            <person name="Schal C."/>
            <person name="Richards S."/>
            <person name="Belles X."/>
            <person name="Korb J."/>
            <person name="Bornberg-Bauer E."/>
        </authorList>
    </citation>
    <scope>NUCLEOTIDE SEQUENCE [LARGE SCALE GENOMIC DNA]</scope>
    <source>
        <tissue evidence="2">Whole body</tissue>
    </source>
</reference>
<name>A0A2J7QZ06_9NEOP</name>
<dbReference type="PANTHER" id="PTHR10174:SF208">
    <property type="entry name" value="CRAL-TRIO DOMAIN-CONTAINING PROTEIN DDB_G0278031"/>
    <property type="match status" value="1"/>
</dbReference>
<dbReference type="InterPro" id="IPR036273">
    <property type="entry name" value="CRAL/TRIO_N_dom_sf"/>
</dbReference>